<dbReference type="EMBL" id="JAPWDV010000003">
    <property type="protein sequence ID" value="KAJ6217550.1"/>
    <property type="molecule type" value="Genomic_DNA"/>
</dbReference>
<evidence type="ECO:0000256" key="6">
    <source>
        <dbReference type="ARBA" id="ARBA00022833"/>
    </source>
</evidence>
<dbReference type="PANTHER" id="PTHR45884:SF2">
    <property type="entry name" value="N-ACETYLTRANSFERASE ECO"/>
    <property type="match status" value="1"/>
</dbReference>
<evidence type="ECO:0000256" key="5">
    <source>
        <dbReference type="ARBA" id="ARBA00022771"/>
    </source>
</evidence>
<evidence type="ECO:0000256" key="9">
    <source>
        <dbReference type="ARBA" id="ARBA00023315"/>
    </source>
</evidence>
<keyword evidence="6" id="KW-0862">Zinc</keyword>
<evidence type="ECO:0000259" key="12">
    <source>
        <dbReference type="Pfam" id="PF13880"/>
    </source>
</evidence>
<dbReference type="PANTHER" id="PTHR45884">
    <property type="entry name" value="N-ACETYLTRANSFERASE ECO"/>
    <property type="match status" value="1"/>
</dbReference>
<evidence type="ECO:0000313" key="13">
    <source>
        <dbReference type="EMBL" id="KAJ6217550.1"/>
    </source>
</evidence>
<dbReference type="Pfam" id="PF13878">
    <property type="entry name" value="zf-C2H2_3"/>
    <property type="match status" value="1"/>
</dbReference>
<dbReference type="GO" id="GO:0008270">
    <property type="term" value="F:zinc ion binding"/>
    <property type="evidence" value="ECO:0007669"/>
    <property type="project" value="UniProtKB-KW"/>
</dbReference>
<dbReference type="InterPro" id="IPR028009">
    <property type="entry name" value="ESCO_Acetyltransf_dom"/>
</dbReference>
<feature type="domain" description="N-acetyltransferase ESCO acetyl-transferase" evidence="12">
    <location>
        <begin position="222"/>
        <end position="290"/>
    </location>
</feature>
<dbReference type="AlphaFoldDB" id="A0A9Q0M552"/>
<dbReference type="SUPFAM" id="SSF55729">
    <property type="entry name" value="Acyl-CoA N-acyltransferases (Nat)"/>
    <property type="match status" value="1"/>
</dbReference>
<dbReference type="Proteomes" id="UP001142055">
    <property type="component" value="Chromosome 3"/>
</dbReference>
<comment type="subcellular location">
    <subcellularLocation>
        <location evidence="1">Nucleus</location>
    </subcellularLocation>
</comment>
<dbReference type="GO" id="GO:0061733">
    <property type="term" value="F:protein-lysine-acetyltransferase activity"/>
    <property type="evidence" value="ECO:0007669"/>
    <property type="project" value="TreeGrafter"/>
</dbReference>
<feature type="domain" description="N-acetyltransferase ESCO zinc-finger" evidence="11">
    <location>
        <begin position="78"/>
        <end position="116"/>
    </location>
</feature>
<evidence type="ECO:0000256" key="2">
    <source>
        <dbReference type="ARBA" id="ARBA00005816"/>
    </source>
</evidence>
<dbReference type="Pfam" id="PF13880">
    <property type="entry name" value="Acetyltransf_13"/>
    <property type="match status" value="1"/>
</dbReference>
<name>A0A9Q0M552_BLOTA</name>
<evidence type="ECO:0000256" key="4">
    <source>
        <dbReference type="ARBA" id="ARBA00022723"/>
    </source>
</evidence>
<dbReference type="InterPro" id="IPR028005">
    <property type="entry name" value="AcTrfase_ESCO_Znf_dom"/>
</dbReference>
<evidence type="ECO:0000256" key="1">
    <source>
        <dbReference type="ARBA" id="ARBA00004123"/>
    </source>
</evidence>
<evidence type="ECO:0000256" key="7">
    <source>
        <dbReference type="ARBA" id="ARBA00023242"/>
    </source>
</evidence>
<keyword evidence="9" id="KW-0012">Acyltransferase</keyword>
<evidence type="ECO:0000313" key="14">
    <source>
        <dbReference type="Proteomes" id="UP001142055"/>
    </source>
</evidence>
<dbReference type="GO" id="GO:0005634">
    <property type="term" value="C:nucleus"/>
    <property type="evidence" value="ECO:0007669"/>
    <property type="project" value="UniProtKB-SubCell"/>
</dbReference>
<keyword evidence="14" id="KW-1185">Reference proteome</keyword>
<evidence type="ECO:0000256" key="10">
    <source>
        <dbReference type="SAM" id="MobiDB-lite"/>
    </source>
</evidence>
<dbReference type="InterPro" id="IPR016181">
    <property type="entry name" value="Acyl_CoA_acyltransferase"/>
</dbReference>
<keyword evidence="7" id="KW-0539">Nucleus</keyword>
<reference evidence="13" key="1">
    <citation type="submission" date="2022-12" db="EMBL/GenBank/DDBJ databases">
        <title>Genome assemblies of Blomia tropicalis.</title>
        <authorList>
            <person name="Cui Y."/>
        </authorList>
    </citation>
    <scope>NUCLEOTIDE SEQUENCE</scope>
    <source>
        <tissue evidence="13">Adult mites</tissue>
    </source>
</reference>
<evidence type="ECO:0000256" key="3">
    <source>
        <dbReference type="ARBA" id="ARBA00022679"/>
    </source>
</evidence>
<dbReference type="GO" id="GO:0007064">
    <property type="term" value="P:mitotic sister chromatid cohesion"/>
    <property type="evidence" value="ECO:0007669"/>
    <property type="project" value="TreeGrafter"/>
</dbReference>
<proteinExistence type="inferred from homology"/>
<keyword evidence="3" id="KW-0808">Transferase</keyword>
<dbReference type="OMA" id="KEHQKFC"/>
<evidence type="ECO:0000256" key="8">
    <source>
        <dbReference type="ARBA" id="ARBA00023306"/>
    </source>
</evidence>
<feature type="region of interest" description="Disordered" evidence="10">
    <location>
        <begin position="31"/>
        <end position="66"/>
    </location>
</feature>
<keyword evidence="5" id="KW-0863">Zinc-finger</keyword>
<sequence length="296" mass="34248">MDFLFQSPPKTPQELPSLKYHPIFDRRWQSTIKERESNSDSTSSSSSKCKPVRSKSNGNRTKPYSSSSRKKLFKWNDQYFLDCGQKNFDPIRCKTCNMVYTIGTVEDEKTHQDYHDTFINGIKYRQWKNEDIMAQYEDGRIIRVMPSSPHYMLKKMDELFKVADIELGVNVDLKSSITSTSQFFVFITKSSKRFAGFAFVERIATANWLISEEPLTSSTVDVPAECGVSRLWIQPAFRRKRIATRLLDTIRNHFIAGSVISKDKLAFSDPSPCGNEFAKAYMQSNRFLIYLNKLIE</sequence>
<accession>A0A9Q0M552</accession>
<keyword evidence="8" id="KW-0131">Cell cycle</keyword>
<dbReference type="GO" id="GO:0000785">
    <property type="term" value="C:chromatin"/>
    <property type="evidence" value="ECO:0007669"/>
    <property type="project" value="TreeGrafter"/>
</dbReference>
<comment type="caution">
    <text evidence="13">The sequence shown here is derived from an EMBL/GenBank/DDBJ whole genome shotgun (WGS) entry which is preliminary data.</text>
</comment>
<comment type="similarity">
    <text evidence="2">Belongs to the acetyltransferase family. ECO subfamily.</text>
</comment>
<feature type="compositionally biased region" description="Low complexity" evidence="10">
    <location>
        <begin position="39"/>
        <end position="49"/>
    </location>
</feature>
<protein>
    <recommendedName>
        <fullName evidence="15">N-acetyltransferase ESCO2</fullName>
    </recommendedName>
</protein>
<organism evidence="13 14">
    <name type="scientific">Blomia tropicalis</name>
    <name type="common">Mite</name>
    <dbReference type="NCBI Taxonomy" id="40697"/>
    <lineage>
        <taxon>Eukaryota</taxon>
        <taxon>Metazoa</taxon>
        <taxon>Ecdysozoa</taxon>
        <taxon>Arthropoda</taxon>
        <taxon>Chelicerata</taxon>
        <taxon>Arachnida</taxon>
        <taxon>Acari</taxon>
        <taxon>Acariformes</taxon>
        <taxon>Sarcoptiformes</taxon>
        <taxon>Astigmata</taxon>
        <taxon>Glycyphagoidea</taxon>
        <taxon>Echimyopodidae</taxon>
        <taxon>Blomia</taxon>
    </lineage>
</organism>
<feature type="compositionally biased region" description="Polar residues" evidence="10">
    <location>
        <begin position="57"/>
        <end position="66"/>
    </location>
</feature>
<keyword evidence="4" id="KW-0479">Metal-binding</keyword>
<evidence type="ECO:0008006" key="15">
    <source>
        <dbReference type="Google" id="ProtNLM"/>
    </source>
</evidence>
<dbReference type="OrthoDB" id="428854at2759"/>
<gene>
    <name evidence="13" type="ORF">RDWZM_008707</name>
</gene>
<evidence type="ECO:0000259" key="11">
    <source>
        <dbReference type="Pfam" id="PF13878"/>
    </source>
</evidence>